<keyword evidence="1" id="KW-0324">Glycolysis</keyword>
<accession>A0A1L3ZBR8</accession>
<feature type="binding site" evidence="4">
    <location>
        <position position="71"/>
    </location>
    <ligand>
        <name>substrate</name>
    </ligand>
</feature>
<dbReference type="PANTHER" id="PTHR48100:SF1">
    <property type="entry name" value="HISTIDINE PHOSPHATASE FAMILY PROTEIN-RELATED"/>
    <property type="match status" value="1"/>
</dbReference>
<evidence type="ECO:0000256" key="3">
    <source>
        <dbReference type="PIRSR" id="PIRSR613078-1"/>
    </source>
</evidence>
<organism evidence="5 6">
    <name type="scientific">Rhizobium leguminosarum</name>
    <dbReference type="NCBI Taxonomy" id="384"/>
    <lineage>
        <taxon>Bacteria</taxon>
        <taxon>Pseudomonadati</taxon>
        <taxon>Pseudomonadota</taxon>
        <taxon>Alphaproteobacteria</taxon>
        <taxon>Hyphomicrobiales</taxon>
        <taxon>Rhizobiaceae</taxon>
        <taxon>Rhizobium/Agrobacterium group</taxon>
        <taxon>Rhizobium</taxon>
    </lineage>
</organism>
<feature type="binding site" evidence="4">
    <location>
        <begin position="16"/>
        <end position="23"/>
    </location>
    <ligand>
        <name>substrate</name>
    </ligand>
</feature>
<proteinExistence type="predicted"/>
<dbReference type="Gene3D" id="3.40.50.1240">
    <property type="entry name" value="Phosphoglycerate mutase-like"/>
    <property type="match status" value="1"/>
</dbReference>
<dbReference type="EMBL" id="CP018228">
    <property type="protein sequence ID" value="API53021.1"/>
    <property type="molecule type" value="Genomic_DNA"/>
</dbReference>
<dbReference type="InterPro" id="IPR013078">
    <property type="entry name" value="His_Pase_superF_clade-1"/>
</dbReference>
<dbReference type="CDD" id="cd07067">
    <property type="entry name" value="HP_PGM_like"/>
    <property type="match status" value="1"/>
</dbReference>
<sequence>MIFPYGCETVLIYVIRHGQTAWNAERRLQGQKDIPMNATGLEQARQNGIALAEILGDTVDEFDFVASPLQRTRATMEIMRTAMGLPPLAYRTDPRLVEISFGDWEGSTIKELKATQRERVAERNASKWDFIPPGDDAESYEILSWRTGSWLNSVDRPTVCVTHGGVIRTLFQTIADLPKSTAAEGAIPQDRIIRIETTERTIAWL</sequence>
<dbReference type="SUPFAM" id="SSF53254">
    <property type="entry name" value="Phosphoglycerate mutase-like"/>
    <property type="match status" value="1"/>
</dbReference>
<dbReference type="SMART" id="SM00855">
    <property type="entry name" value="PGAM"/>
    <property type="match status" value="1"/>
</dbReference>
<dbReference type="InterPro" id="IPR029033">
    <property type="entry name" value="His_PPase_superfam"/>
</dbReference>
<reference evidence="5 6" key="1">
    <citation type="submission" date="2016-11" db="EMBL/GenBank/DDBJ databases">
        <title>Rhizobium leguminosarum bv. viciae strain Vaf12 isolated from Vavilovia formosa root nodules from Russia, Dagestan.</title>
        <authorList>
            <person name="Kimeklis A."/>
        </authorList>
    </citation>
    <scope>NUCLEOTIDE SEQUENCE [LARGE SCALE GENOMIC DNA]</scope>
    <source>
        <strain evidence="5 6">Vaf-108</strain>
    </source>
</reference>
<dbReference type="PROSITE" id="PS00175">
    <property type="entry name" value="PG_MUTASE"/>
    <property type="match status" value="1"/>
</dbReference>
<dbReference type="InterPro" id="IPR050275">
    <property type="entry name" value="PGM_Phosphatase"/>
</dbReference>
<dbReference type="PIRSF" id="PIRSF000709">
    <property type="entry name" value="6PFK_2-Ptase"/>
    <property type="match status" value="1"/>
</dbReference>
<name>A0A1L3ZBR8_RHILE</name>
<evidence type="ECO:0000313" key="6">
    <source>
        <dbReference type="Proteomes" id="UP000183050"/>
    </source>
</evidence>
<dbReference type="InterPro" id="IPR001345">
    <property type="entry name" value="PG/BPGM_mutase_AS"/>
</dbReference>
<keyword evidence="2" id="KW-0413">Isomerase</keyword>
<dbReference type="AlphaFoldDB" id="A0A1L3ZBR8"/>
<feature type="active site" description="Proton donor/acceptor" evidence="3">
    <location>
        <position position="98"/>
    </location>
</feature>
<evidence type="ECO:0000313" key="5">
    <source>
        <dbReference type="EMBL" id="API53021.1"/>
    </source>
</evidence>
<dbReference type="PANTHER" id="PTHR48100">
    <property type="entry name" value="BROAD-SPECIFICITY PHOSPHATASE YOR283W-RELATED"/>
    <property type="match status" value="1"/>
</dbReference>
<dbReference type="Proteomes" id="UP000183050">
    <property type="component" value="Chromosome"/>
</dbReference>
<dbReference type="GO" id="GO:0005737">
    <property type="term" value="C:cytoplasm"/>
    <property type="evidence" value="ECO:0007669"/>
    <property type="project" value="TreeGrafter"/>
</dbReference>
<gene>
    <name evidence="5" type="ORF">BMW22_16605</name>
</gene>
<dbReference type="Pfam" id="PF00300">
    <property type="entry name" value="His_Phos_1"/>
    <property type="match status" value="1"/>
</dbReference>
<evidence type="ECO:0000256" key="4">
    <source>
        <dbReference type="PIRSR" id="PIRSR613078-2"/>
    </source>
</evidence>
<protein>
    <submittedName>
        <fullName evidence="5">Histidine phosphatase family protein</fullName>
    </submittedName>
</protein>
<feature type="active site" description="Tele-phosphohistidine intermediate" evidence="3">
    <location>
        <position position="17"/>
    </location>
</feature>
<evidence type="ECO:0000256" key="2">
    <source>
        <dbReference type="ARBA" id="ARBA00023235"/>
    </source>
</evidence>
<evidence type="ECO:0000256" key="1">
    <source>
        <dbReference type="ARBA" id="ARBA00023152"/>
    </source>
</evidence>
<dbReference type="GO" id="GO:0016791">
    <property type="term" value="F:phosphatase activity"/>
    <property type="evidence" value="ECO:0007669"/>
    <property type="project" value="TreeGrafter"/>
</dbReference>